<organism evidence="2 3">
    <name type="scientific">Achromobacter phage vB_AchrS_AchV4</name>
    <dbReference type="NCBI Taxonomy" id="2796514"/>
    <lineage>
        <taxon>Viruses</taxon>
        <taxon>Duplodnaviria</taxon>
        <taxon>Heunggongvirae</taxon>
        <taxon>Uroviricota</taxon>
        <taxon>Caudoviricetes</taxon>
        <taxon>Casjensviridae</taxon>
        <taxon>Gediminasvirus</taxon>
        <taxon>Gediminasvirus AchV4</taxon>
    </lineage>
</organism>
<reference evidence="2 3" key="1">
    <citation type="submission" date="2020-11" db="EMBL/GenBank/DDBJ databases">
        <title>Complete Genome Sequence of Achromobacter phage vB_AchrS_AchV4.</title>
        <authorList>
            <person name="Kaliniene L."/>
            <person name="Noreika A."/>
            <person name="Meskys R."/>
        </authorList>
    </citation>
    <scope>NUCLEOTIDE SEQUENCE [LARGE SCALE GENOMIC DNA]</scope>
</reference>
<evidence type="ECO:0000259" key="1">
    <source>
        <dbReference type="Pfam" id="PF13550"/>
    </source>
</evidence>
<sequence length="888" mass="97740">MGGKSGGSSKVPVTLYYGSVHFGICHGPVDSINKIFFNDKLGWGAGYITPGEPSTKPPLKKVEGFFVQVSDENGQLVRDQMQIRVAYNQSFAGAGAKVEWGEQQSGGVSVKRVRTVTRVLPVYDNNGGSDGNGPLIHVWMQASGEPDSNFLPTGYEDGSSDRVWFYPPGTWPSGEAPAPGGGGTPPVETQPVTEQTTISINAPEMFGGKLKEGGVSGLCHLMMGTIDQLVPENLANKVGRSTNTMPAYQGVANAWFYGSPSFYWSANSNRIPDVSIEVTRIPRGLTPSLARIGVDANPAHIIYEVMTNTDWGMGAPSTQFDLAAFNRAAQTLFDEQFGLSMMWSDQMEIEKFVSEVLDHIEGSLFVHPRTGLFVLKLIRDDYDETQLRDLNPDNAVLKNFQRKAWGETINEVVVTYKNPENEEDVSFAIQDTANIAMQGATITDNRNYYGIRNASLAARVAERDLRSAAAPLSSCDIEVDRSAWDLTPGEVLKVTWPEYGLFGLVMRVGPVDYGRPGEPRIRASLVEDIFFMPAESYFVPPEGEWTDPRENAAPIPITKIISIPYYYLAQLLGITDETTANQPQYPETLAGVLGSTYQIDAQDFELWTPMADTVGNVAYQNVGTKELTGYALTKTELVREAISYLKVEFRTPKGGPVVGGFALLGDVGDRQAELVAIEAFDNDLGWRLRRGALDTVPRAWPKETPVRFIDANSDFIDDTLRADFDTVKYRLLTHTSLNTLDITEAPEVTGTLNGRPHYPLRPANVRMNTTLWGRNLVDGQDGINLTWSTRSRLQETSVIQRWTDASVVVEPGQTTKVTFYDDKDNVIQVNSGLTTTAVSLPFTAIPGPSVKYRVESERDGLTSLQYVDHEFDVCGWGMNYGNYYGGKP</sequence>
<keyword evidence="3" id="KW-1185">Reference proteome</keyword>
<protein>
    <submittedName>
        <fullName evidence="2">Virion structural protein</fullName>
    </submittedName>
</protein>
<dbReference type="InterPro" id="IPR032876">
    <property type="entry name" value="J_dom"/>
</dbReference>
<evidence type="ECO:0000313" key="3">
    <source>
        <dbReference type="Proteomes" id="UP000595170"/>
    </source>
</evidence>
<name>A0A7T3PGT6_9CAUD</name>
<gene>
    <name evidence="2" type="ORF">AchV4_0023</name>
</gene>
<proteinExistence type="predicted"/>
<dbReference type="Pfam" id="PF13550">
    <property type="entry name" value="Phage-tail_3"/>
    <property type="match status" value="1"/>
</dbReference>
<feature type="domain" description="Tip attachment protein J" evidence="1">
    <location>
        <begin position="345"/>
        <end position="499"/>
    </location>
</feature>
<dbReference type="EMBL" id="MW269554">
    <property type="protein sequence ID" value="QPZ53238.1"/>
    <property type="molecule type" value="Genomic_DNA"/>
</dbReference>
<accession>A0A7T3PGT6</accession>
<evidence type="ECO:0000313" key="2">
    <source>
        <dbReference type="EMBL" id="QPZ53238.1"/>
    </source>
</evidence>
<dbReference type="Proteomes" id="UP000595170">
    <property type="component" value="Segment"/>
</dbReference>